<dbReference type="InterPro" id="IPR036514">
    <property type="entry name" value="SGNH_hydro_sf"/>
</dbReference>
<gene>
    <name evidence="2" type="ORF">J3359_00825</name>
</gene>
<dbReference type="KEGG" id="pcea:J3359_00825"/>
<dbReference type="Gene3D" id="2.60.120.260">
    <property type="entry name" value="Galactose-binding domain-like"/>
    <property type="match status" value="1"/>
</dbReference>
<dbReference type="AlphaFoldDB" id="A0A975CP08"/>
<dbReference type="PANTHER" id="PTHR34407:SF1">
    <property type="entry name" value="SGNH HYDROLASE-TYPE ESTERASE DOMAIN-CONTAINING PROTEIN"/>
    <property type="match status" value="1"/>
</dbReference>
<dbReference type="CDD" id="cd00229">
    <property type="entry name" value="SGNH_hydrolase"/>
    <property type="match status" value="1"/>
</dbReference>
<dbReference type="RefSeq" id="WP_208078824.1">
    <property type="nucleotide sequence ID" value="NZ_CP071869.1"/>
</dbReference>
<keyword evidence="2" id="KW-0378">Hydrolase</keyword>
<name>A0A975CP08_9FLAO</name>
<evidence type="ECO:0000313" key="3">
    <source>
        <dbReference type="Proteomes" id="UP000663920"/>
    </source>
</evidence>
<evidence type="ECO:0000313" key="2">
    <source>
        <dbReference type="EMBL" id="QTE22849.1"/>
    </source>
</evidence>
<dbReference type="SUPFAM" id="SSF52266">
    <property type="entry name" value="SGNH hydrolase"/>
    <property type="match status" value="1"/>
</dbReference>
<keyword evidence="3" id="KW-1185">Reference proteome</keyword>
<dbReference type="Gene3D" id="3.40.50.1110">
    <property type="entry name" value="SGNH hydrolase"/>
    <property type="match status" value="1"/>
</dbReference>
<feature type="domain" description="SGNH hydrolase-type esterase" evidence="1">
    <location>
        <begin position="68"/>
        <end position="235"/>
    </location>
</feature>
<dbReference type="EMBL" id="CP071869">
    <property type="protein sequence ID" value="QTE22849.1"/>
    <property type="molecule type" value="Genomic_DNA"/>
</dbReference>
<dbReference type="Proteomes" id="UP000663920">
    <property type="component" value="Chromosome"/>
</dbReference>
<evidence type="ECO:0000259" key="1">
    <source>
        <dbReference type="Pfam" id="PF13472"/>
    </source>
</evidence>
<dbReference type="Pfam" id="PF13472">
    <property type="entry name" value="Lipase_GDSL_2"/>
    <property type="match status" value="1"/>
</dbReference>
<proteinExistence type="predicted"/>
<protein>
    <submittedName>
        <fullName evidence="2">SGNH/GDSL hydrolase family protein</fullName>
    </submittedName>
</protein>
<accession>A0A975CP08</accession>
<reference evidence="2 3" key="1">
    <citation type="submission" date="2021-03" db="EMBL/GenBank/DDBJ databases">
        <title>Complete genome of Polaribacter_sp.SM13.</title>
        <authorList>
            <person name="Jeong S.W."/>
            <person name="Bae J.W."/>
        </authorList>
    </citation>
    <scope>NUCLEOTIDE SEQUENCE [LARGE SCALE GENOMIC DNA]</scope>
    <source>
        <strain evidence="2 3">SM13</strain>
    </source>
</reference>
<dbReference type="PANTHER" id="PTHR34407">
    <property type="entry name" value="EXPRESSED PROTEIN"/>
    <property type="match status" value="1"/>
</dbReference>
<sequence>MKLEKIINSKTFLSFIFTICCTFTMLAQKERFKTSKLKLDASKYHNLRGGIRNSFIKFEQQKKGRVAFVGGSITYNGGWRDSICNYLKQRFPTTKFEFIAAGISSMGSTPAAFRINRDVLNKGSIDLLFEEAAVNDELNGRTSEEQVRAMEGIVRHVREKSPTSDIVLMHFVNPKKMEVYRNGKIPIVIQNHEKVARHYNIPSINLAKEVTERIDYGEFTWKDDFINLHPSPFGQGIYSNSIKQFLENAWQKDFNIDEKIISYKLPNILIKGNYNRGDLFSIKKYGKQKGWKYTENWKPSDGKSTRENYTNVPMLLNDGVEKTLKFKFKGDTVGIAIAAGPDAGIIACKVDNGLWVKHDLYTKWSAGLHLPWYKTLVAGLDNGKHTLKIKVLKEKNPLSKGNACRIRYFYVNGEEN</sequence>
<dbReference type="InterPro" id="IPR013830">
    <property type="entry name" value="SGNH_hydro"/>
</dbReference>
<dbReference type="GO" id="GO:0016788">
    <property type="term" value="F:hydrolase activity, acting on ester bonds"/>
    <property type="evidence" value="ECO:0007669"/>
    <property type="project" value="UniProtKB-ARBA"/>
</dbReference>
<organism evidence="2 3">
    <name type="scientific">Polaribacter cellanae</name>
    <dbReference type="NCBI Taxonomy" id="2818493"/>
    <lineage>
        <taxon>Bacteria</taxon>
        <taxon>Pseudomonadati</taxon>
        <taxon>Bacteroidota</taxon>
        <taxon>Flavobacteriia</taxon>
        <taxon>Flavobacteriales</taxon>
        <taxon>Flavobacteriaceae</taxon>
    </lineage>
</organism>